<dbReference type="InterPro" id="IPR050597">
    <property type="entry name" value="Cytochrome_c_Oxidase_Subunit"/>
</dbReference>
<comment type="subcellular location">
    <subcellularLocation>
        <location evidence="1">Periplasm</location>
    </subcellularLocation>
</comment>
<dbReference type="PANTHER" id="PTHR33751:SF9">
    <property type="entry name" value="CYTOCHROME C4"/>
    <property type="match status" value="1"/>
</dbReference>
<evidence type="ECO:0000256" key="4">
    <source>
        <dbReference type="ARBA" id="ARBA00022723"/>
    </source>
</evidence>
<dbReference type="PROSITE" id="PS51007">
    <property type="entry name" value="CYTC"/>
    <property type="match status" value="2"/>
</dbReference>
<evidence type="ECO:0000313" key="13">
    <source>
        <dbReference type="Proteomes" id="UP000198417"/>
    </source>
</evidence>
<evidence type="ECO:0000256" key="5">
    <source>
        <dbReference type="ARBA" id="ARBA00022764"/>
    </source>
</evidence>
<dbReference type="InterPro" id="IPR009056">
    <property type="entry name" value="Cyt_c-like_dom"/>
</dbReference>
<dbReference type="PIRSF" id="PIRSF000005">
    <property type="entry name" value="Cytochrome_c4"/>
    <property type="match status" value="1"/>
</dbReference>
<evidence type="ECO:0000256" key="3">
    <source>
        <dbReference type="ARBA" id="ARBA00022617"/>
    </source>
</evidence>
<dbReference type="OrthoDB" id="9773456at2"/>
<dbReference type="GO" id="GO:0042597">
    <property type="term" value="C:periplasmic space"/>
    <property type="evidence" value="ECO:0007669"/>
    <property type="project" value="UniProtKB-SubCell"/>
</dbReference>
<feature type="binding site" description="axial binding residue" evidence="9">
    <location>
        <position position="128"/>
    </location>
    <ligand>
        <name>heme c</name>
        <dbReference type="ChEBI" id="CHEBI:61717"/>
        <label>2</label>
    </ligand>
    <ligandPart>
        <name>Fe</name>
        <dbReference type="ChEBI" id="CHEBI:18248"/>
    </ligandPart>
</feature>
<dbReference type="GO" id="GO:0005506">
    <property type="term" value="F:iron ion binding"/>
    <property type="evidence" value="ECO:0007669"/>
    <property type="project" value="InterPro"/>
</dbReference>
<proteinExistence type="predicted"/>
<evidence type="ECO:0000256" key="2">
    <source>
        <dbReference type="ARBA" id="ARBA00022448"/>
    </source>
</evidence>
<dbReference type="PANTHER" id="PTHR33751">
    <property type="entry name" value="CBB3-TYPE CYTOCHROME C OXIDASE SUBUNIT FIXP"/>
    <property type="match status" value="1"/>
</dbReference>
<dbReference type="Proteomes" id="UP000198417">
    <property type="component" value="Unassembled WGS sequence"/>
</dbReference>
<evidence type="ECO:0000256" key="1">
    <source>
        <dbReference type="ARBA" id="ARBA00004418"/>
    </source>
</evidence>
<feature type="binding site" description="covalent" evidence="8">
    <location>
        <position position="37"/>
    </location>
    <ligand>
        <name>heme c</name>
        <dbReference type="ChEBI" id="CHEBI:61717"/>
        <label>1</label>
    </ligand>
</feature>
<keyword evidence="13" id="KW-1185">Reference proteome</keyword>
<gene>
    <name evidence="12" type="ORF">SAMN06265370_13213</name>
</gene>
<comment type="PTM">
    <text evidence="8">Binds 2 heme c groups covalently per subunit.</text>
</comment>
<evidence type="ECO:0000259" key="11">
    <source>
        <dbReference type="PROSITE" id="PS51007"/>
    </source>
</evidence>
<dbReference type="GO" id="GO:0009055">
    <property type="term" value="F:electron transfer activity"/>
    <property type="evidence" value="ECO:0007669"/>
    <property type="project" value="InterPro"/>
</dbReference>
<feature type="binding site" description="covalent" evidence="8">
    <location>
        <position position="34"/>
    </location>
    <ligand>
        <name>heme c</name>
        <dbReference type="ChEBI" id="CHEBI:61717"/>
        <label>1</label>
    </ligand>
</feature>
<evidence type="ECO:0000313" key="12">
    <source>
        <dbReference type="EMBL" id="SNR83012.1"/>
    </source>
</evidence>
<name>A0A238ZIL9_9RHOB</name>
<feature type="binding site" description="covalent" evidence="8">
    <location>
        <position position="127"/>
    </location>
    <ligand>
        <name>heme c</name>
        <dbReference type="ChEBI" id="CHEBI:61717"/>
        <label>2</label>
    </ligand>
</feature>
<feature type="domain" description="Cytochrome c" evidence="11">
    <location>
        <begin position="16"/>
        <end position="102"/>
    </location>
</feature>
<feature type="binding site" description="axial binding residue" evidence="9">
    <location>
        <position position="169"/>
    </location>
    <ligand>
        <name>heme c</name>
        <dbReference type="ChEBI" id="CHEBI:61717"/>
        <label>2</label>
    </ligand>
    <ligandPart>
        <name>Fe</name>
        <dbReference type="ChEBI" id="CHEBI:18248"/>
    </ligandPart>
</feature>
<feature type="binding site" description="axial binding residue" evidence="9">
    <location>
        <position position="38"/>
    </location>
    <ligand>
        <name>heme c</name>
        <dbReference type="ChEBI" id="CHEBI:61717"/>
        <label>1</label>
    </ligand>
    <ligandPart>
        <name>Fe</name>
        <dbReference type="ChEBI" id="CHEBI:18248"/>
    </ligandPart>
</feature>
<dbReference type="Gene3D" id="1.10.760.10">
    <property type="entry name" value="Cytochrome c-like domain"/>
    <property type="match status" value="2"/>
</dbReference>
<feature type="domain" description="Cytochrome c" evidence="11">
    <location>
        <begin position="110"/>
        <end position="192"/>
    </location>
</feature>
<dbReference type="EMBL" id="FZNN01000032">
    <property type="protein sequence ID" value="SNR83012.1"/>
    <property type="molecule type" value="Genomic_DNA"/>
</dbReference>
<evidence type="ECO:0000256" key="7">
    <source>
        <dbReference type="ARBA" id="ARBA00023004"/>
    </source>
</evidence>
<keyword evidence="6" id="KW-0249">Electron transport</keyword>
<dbReference type="SUPFAM" id="SSF46626">
    <property type="entry name" value="Cytochrome c"/>
    <property type="match status" value="2"/>
</dbReference>
<keyword evidence="4 9" id="KW-0479">Metal-binding</keyword>
<dbReference type="Pfam" id="PF13442">
    <property type="entry name" value="Cytochrome_CBB3"/>
    <property type="match status" value="1"/>
</dbReference>
<feature type="chain" id="PRO_5012669722" evidence="10">
    <location>
        <begin position="21"/>
        <end position="195"/>
    </location>
</feature>
<reference evidence="12 13" key="1">
    <citation type="submission" date="2017-06" db="EMBL/GenBank/DDBJ databases">
        <authorList>
            <person name="Kim H.J."/>
            <person name="Triplett B.A."/>
        </authorList>
    </citation>
    <scope>NUCLEOTIDE SEQUENCE [LARGE SCALE GENOMIC DNA]</scope>
    <source>
        <strain evidence="12 13">DSM 29052</strain>
    </source>
</reference>
<accession>A0A238ZIL9</accession>
<evidence type="ECO:0000256" key="6">
    <source>
        <dbReference type="ARBA" id="ARBA00022982"/>
    </source>
</evidence>
<organism evidence="12 13">
    <name type="scientific">Puniceibacterium sediminis</name>
    <dbReference type="NCBI Taxonomy" id="1608407"/>
    <lineage>
        <taxon>Bacteria</taxon>
        <taxon>Pseudomonadati</taxon>
        <taxon>Pseudomonadota</taxon>
        <taxon>Alphaproteobacteria</taxon>
        <taxon>Rhodobacterales</taxon>
        <taxon>Paracoccaceae</taxon>
        <taxon>Puniceibacterium</taxon>
    </lineage>
</organism>
<keyword evidence="2" id="KW-0813">Transport</keyword>
<keyword evidence="5" id="KW-0574">Periplasm</keyword>
<sequence>MQARNVCVVLVLILAGPATAGSLLDEDLPAYERCALCHGLFGDSQRDRFPKLAGQRPAYIEAQIRAFLSGQRSNDRGQMAAVVTELGPGDIAEVVDWFSSQSHPAPVPAGDTETGYIAYLSAGCEECHDERASGPEKIPYLASQHPAYLAKQMRDMRDGRRLGATVDAMQAQLSGLSDADLDAIAAYLAGQDRTE</sequence>
<dbReference type="GO" id="GO:0020037">
    <property type="term" value="F:heme binding"/>
    <property type="evidence" value="ECO:0007669"/>
    <property type="project" value="InterPro"/>
</dbReference>
<keyword evidence="10" id="KW-0732">Signal</keyword>
<feature type="binding site" description="axial binding residue" evidence="9">
    <location>
        <position position="79"/>
    </location>
    <ligand>
        <name>heme c</name>
        <dbReference type="ChEBI" id="CHEBI:61717"/>
        <label>1</label>
    </ligand>
    <ligandPart>
        <name>Fe</name>
        <dbReference type="ChEBI" id="CHEBI:18248"/>
    </ligandPart>
</feature>
<protein>
    <submittedName>
        <fullName evidence="12">Cytochrome c553</fullName>
    </submittedName>
</protein>
<dbReference type="RefSeq" id="WP_089273731.1">
    <property type="nucleotide sequence ID" value="NZ_FZNN01000032.1"/>
</dbReference>
<dbReference type="InterPro" id="IPR024167">
    <property type="entry name" value="Cytochrome_c4-like"/>
</dbReference>
<evidence type="ECO:0000256" key="8">
    <source>
        <dbReference type="PIRSR" id="PIRSR000005-1"/>
    </source>
</evidence>
<feature type="binding site" description="covalent" evidence="8">
    <location>
        <position position="124"/>
    </location>
    <ligand>
        <name>heme c</name>
        <dbReference type="ChEBI" id="CHEBI:61717"/>
        <label>2</label>
    </ligand>
</feature>
<evidence type="ECO:0000256" key="9">
    <source>
        <dbReference type="PIRSR" id="PIRSR000005-2"/>
    </source>
</evidence>
<dbReference type="InterPro" id="IPR036909">
    <property type="entry name" value="Cyt_c-like_dom_sf"/>
</dbReference>
<dbReference type="AlphaFoldDB" id="A0A238ZIL9"/>
<keyword evidence="3 8" id="KW-0349">Heme</keyword>
<evidence type="ECO:0000256" key="10">
    <source>
        <dbReference type="SAM" id="SignalP"/>
    </source>
</evidence>
<keyword evidence="7 9" id="KW-0408">Iron</keyword>
<feature type="signal peptide" evidence="10">
    <location>
        <begin position="1"/>
        <end position="20"/>
    </location>
</feature>